<feature type="repeat" description="ANK" evidence="3">
    <location>
        <begin position="174"/>
        <end position="206"/>
    </location>
</feature>
<evidence type="ECO:0000313" key="5">
    <source>
        <dbReference type="EMBL" id="OWF54547.1"/>
    </source>
</evidence>
<dbReference type="Gene3D" id="1.10.750.20">
    <property type="entry name" value="SOCS box"/>
    <property type="match status" value="1"/>
</dbReference>
<feature type="repeat" description="ANK" evidence="3">
    <location>
        <begin position="107"/>
        <end position="139"/>
    </location>
</feature>
<dbReference type="SMART" id="SM00248">
    <property type="entry name" value="ANK"/>
    <property type="match status" value="10"/>
</dbReference>
<evidence type="ECO:0000256" key="2">
    <source>
        <dbReference type="ARBA" id="ARBA00023043"/>
    </source>
</evidence>
<keyword evidence="1" id="KW-0677">Repeat</keyword>
<evidence type="ECO:0000313" key="6">
    <source>
        <dbReference type="Proteomes" id="UP000242188"/>
    </source>
</evidence>
<comment type="caution">
    <text evidence="5">The sequence shown here is derived from an EMBL/GenBank/DDBJ whole genome shotgun (WGS) entry which is preliminary data.</text>
</comment>
<name>A0A210R0M4_MIZYE</name>
<feature type="domain" description="SOCS box" evidence="4">
    <location>
        <begin position="420"/>
        <end position="463"/>
    </location>
</feature>
<dbReference type="InterPro" id="IPR001496">
    <property type="entry name" value="SOCS_box"/>
</dbReference>
<dbReference type="PRINTS" id="PR01415">
    <property type="entry name" value="ANKYRIN"/>
</dbReference>
<feature type="repeat" description="ANK" evidence="3">
    <location>
        <begin position="272"/>
        <end position="304"/>
    </location>
</feature>
<dbReference type="EMBL" id="NEDP02000981">
    <property type="protein sequence ID" value="OWF54547.1"/>
    <property type="molecule type" value="Genomic_DNA"/>
</dbReference>
<dbReference type="Pfam" id="PF00023">
    <property type="entry name" value="Ank"/>
    <property type="match status" value="2"/>
</dbReference>
<feature type="repeat" description="ANK" evidence="3">
    <location>
        <begin position="239"/>
        <end position="271"/>
    </location>
</feature>
<feature type="repeat" description="ANK" evidence="3">
    <location>
        <begin position="141"/>
        <end position="173"/>
    </location>
</feature>
<evidence type="ECO:0000256" key="1">
    <source>
        <dbReference type="ARBA" id="ARBA00022737"/>
    </source>
</evidence>
<dbReference type="OrthoDB" id="20872at2759"/>
<dbReference type="Proteomes" id="UP000242188">
    <property type="component" value="Unassembled WGS sequence"/>
</dbReference>
<dbReference type="PROSITE" id="PS50225">
    <property type="entry name" value="SOCS"/>
    <property type="match status" value="1"/>
</dbReference>
<sequence length="471" mass="52805">MECTVLVETTKRQKKKVITPNTPEQDLYLAIERGDLHDVQVLLERGVDLSYRLEGWSPLTVACEYGHEEIVDAIVNQLKNDEQNNKRKQRVSDRLNYVSVLETLNDNGDTPLICAARAGHLDICSLLLESGAYINQTNQHVRQTPLLVAVEHGHMDVVDFLLDCGADVQLTDNIHITPLYAAIKARNPPMVQRLIQAGCDVNLGSQDHAPLFLAARLKLLSVVQMLIKAGCNKNITIKYDVTPLYEATFRGHSDIVEFLVNEECDVNKTDMYGVSPLHIASMYGHLNCVILLILGGADMRLRMQHGQTALQVAMEMNHADVVEYFLCRGEDILSKPHGSNSLKIIATVFEKGHKETVEVLLRGCANLVLLHYPRVTEMFCNNKHLLEMLFMSGIQTIPGVLTVPKLHPKYVCNPVAAKWLDEYHKKPRSLKALCRIRVRRCLGNKVLCLSKGLPLPAVVKDYICLGDMYGE</sequence>
<evidence type="ECO:0000259" key="4">
    <source>
        <dbReference type="PROSITE" id="PS50225"/>
    </source>
</evidence>
<dbReference type="PANTHER" id="PTHR24171">
    <property type="entry name" value="ANKYRIN REPEAT DOMAIN-CONTAINING PROTEIN 39-RELATED"/>
    <property type="match status" value="1"/>
</dbReference>
<proteinExistence type="predicted"/>
<dbReference type="AlphaFoldDB" id="A0A210R0M4"/>
<keyword evidence="2 3" id="KW-0040">ANK repeat</keyword>
<dbReference type="InterPro" id="IPR036770">
    <property type="entry name" value="Ankyrin_rpt-contain_sf"/>
</dbReference>
<dbReference type="CDD" id="cd03716">
    <property type="entry name" value="SOCS_ASB_like"/>
    <property type="match status" value="1"/>
</dbReference>
<keyword evidence="6" id="KW-1185">Reference proteome</keyword>
<feature type="repeat" description="ANK" evidence="3">
    <location>
        <begin position="305"/>
        <end position="337"/>
    </location>
</feature>
<dbReference type="GO" id="GO:0035556">
    <property type="term" value="P:intracellular signal transduction"/>
    <property type="evidence" value="ECO:0007669"/>
    <property type="project" value="InterPro"/>
</dbReference>
<dbReference type="InterPro" id="IPR002110">
    <property type="entry name" value="Ankyrin_rpt"/>
</dbReference>
<dbReference type="InterPro" id="IPR036036">
    <property type="entry name" value="SOCS_box-like_dom_sf"/>
</dbReference>
<accession>A0A210R0M4</accession>
<protein>
    <submittedName>
        <fullName evidence="5">Ankyrin repeat domain-containing protein 50</fullName>
    </submittedName>
</protein>
<dbReference type="SUPFAM" id="SSF158235">
    <property type="entry name" value="SOCS box-like"/>
    <property type="match status" value="1"/>
</dbReference>
<dbReference type="Pfam" id="PF12796">
    <property type="entry name" value="Ank_2"/>
    <property type="match status" value="3"/>
</dbReference>
<dbReference type="Pfam" id="PF07525">
    <property type="entry name" value="SOCS_box"/>
    <property type="match status" value="1"/>
</dbReference>
<dbReference type="SUPFAM" id="SSF48403">
    <property type="entry name" value="Ankyrin repeat"/>
    <property type="match status" value="1"/>
</dbReference>
<dbReference type="STRING" id="6573.A0A210R0M4"/>
<dbReference type="PROSITE" id="PS50297">
    <property type="entry name" value="ANK_REP_REGION"/>
    <property type="match status" value="5"/>
</dbReference>
<dbReference type="Gene3D" id="1.25.40.20">
    <property type="entry name" value="Ankyrin repeat-containing domain"/>
    <property type="match status" value="2"/>
</dbReference>
<evidence type="ECO:0000256" key="3">
    <source>
        <dbReference type="PROSITE-ProRule" id="PRU00023"/>
    </source>
</evidence>
<gene>
    <name evidence="5" type="ORF">KP79_PYT13425</name>
</gene>
<dbReference type="SMART" id="SM00969">
    <property type="entry name" value="SOCS_box"/>
    <property type="match status" value="1"/>
</dbReference>
<dbReference type="PROSITE" id="PS50088">
    <property type="entry name" value="ANK_REPEAT"/>
    <property type="match status" value="6"/>
</dbReference>
<organism evidence="5 6">
    <name type="scientific">Mizuhopecten yessoensis</name>
    <name type="common">Japanese scallop</name>
    <name type="synonym">Patinopecten yessoensis</name>
    <dbReference type="NCBI Taxonomy" id="6573"/>
    <lineage>
        <taxon>Eukaryota</taxon>
        <taxon>Metazoa</taxon>
        <taxon>Spiralia</taxon>
        <taxon>Lophotrochozoa</taxon>
        <taxon>Mollusca</taxon>
        <taxon>Bivalvia</taxon>
        <taxon>Autobranchia</taxon>
        <taxon>Pteriomorphia</taxon>
        <taxon>Pectinida</taxon>
        <taxon>Pectinoidea</taxon>
        <taxon>Pectinidae</taxon>
        <taxon>Mizuhopecten</taxon>
    </lineage>
</organism>
<reference evidence="5 6" key="1">
    <citation type="journal article" date="2017" name="Nat. Ecol. Evol.">
        <title>Scallop genome provides insights into evolution of bilaterian karyotype and development.</title>
        <authorList>
            <person name="Wang S."/>
            <person name="Zhang J."/>
            <person name="Jiao W."/>
            <person name="Li J."/>
            <person name="Xun X."/>
            <person name="Sun Y."/>
            <person name="Guo X."/>
            <person name="Huan P."/>
            <person name="Dong B."/>
            <person name="Zhang L."/>
            <person name="Hu X."/>
            <person name="Sun X."/>
            <person name="Wang J."/>
            <person name="Zhao C."/>
            <person name="Wang Y."/>
            <person name="Wang D."/>
            <person name="Huang X."/>
            <person name="Wang R."/>
            <person name="Lv J."/>
            <person name="Li Y."/>
            <person name="Zhang Z."/>
            <person name="Liu B."/>
            <person name="Lu W."/>
            <person name="Hui Y."/>
            <person name="Liang J."/>
            <person name="Zhou Z."/>
            <person name="Hou R."/>
            <person name="Li X."/>
            <person name="Liu Y."/>
            <person name="Li H."/>
            <person name="Ning X."/>
            <person name="Lin Y."/>
            <person name="Zhao L."/>
            <person name="Xing Q."/>
            <person name="Dou J."/>
            <person name="Li Y."/>
            <person name="Mao J."/>
            <person name="Guo H."/>
            <person name="Dou H."/>
            <person name="Li T."/>
            <person name="Mu C."/>
            <person name="Jiang W."/>
            <person name="Fu Q."/>
            <person name="Fu X."/>
            <person name="Miao Y."/>
            <person name="Liu J."/>
            <person name="Yu Q."/>
            <person name="Li R."/>
            <person name="Liao H."/>
            <person name="Li X."/>
            <person name="Kong Y."/>
            <person name="Jiang Z."/>
            <person name="Chourrout D."/>
            <person name="Li R."/>
            <person name="Bao Z."/>
        </authorList>
    </citation>
    <scope>NUCLEOTIDE SEQUENCE [LARGE SCALE GENOMIC DNA]</scope>
    <source>
        <strain evidence="5 6">PY_sf001</strain>
    </source>
</reference>